<feature type="compositionally biased region" description="Polar residues" evidence="5">
    <location>
        <begin position="339"/>
        <end position="353"/>
    </location>
</feature>
<dbReference type="Gene3D" id="2.60.40.1090">
    <property type="entry name" value="Fimbrial-type adhesion domain"/>
    <property type="match status" value="1"/>
</dbReference>
<dbReference type="EMBL" id="LCYC01000007">
    <property type="protein sequence ID" value="KWV84000.1"/>
    <property type="molecule type" value="Genomic_DNA"/>
</dbReference>
<evidence type="ECO:0000256" key="1">
    <source>
        <dbReference type="ARBA" id="ARBA00004561"/>
    </source>
</evidence>
<protein>
    <submittedName>
        <fullName evidence="8">S-fimbrial protein subunit SfaA</fullName>
    </submittedName>
</protein>
<dbReference type="GO" id="GO:0043709">
    <property type="term" value="P:cell adhesion involved in single-species biofilm formation"/>
    <property type="evidence" value="ECO:0007669"/>
    <property type="project" value="TreeGrafter"/>
</dbReference>
<dbReference type="PROSITE" id="PS51257">
    <property type="entry name" value="PROKAR_LIPOPROTEIN"/>
    <property type="match status" value="1"/>
</dbReference>
<dbReference type="PATRIC" id="fig|294.195.peg.839"/>
<comment type="similarity">
    <text evidence="2">Belongs to the fimbrial protein family.</text>
</comment>
<dbReference type="SUPFAM" id="SSF49401">
    <property type="entry name" value="Bacterial adhesins"/>
    <property type="match status" value="1"/>
</dbReference>
<feature type="region of interest" description="Disordered" evidence="5">
    <location>
        <begin position="331"/>
        <end position="353"/>
    </location>
</feature>
<comment type="subcellular location">
    <subcellularLocation>
        <location evidence="1">Fimbrium</location>
    </subcellularLocation>
</comment>
<evidence type="ECO:0000256" key="2">
    <source>
        <dbReference type="ARBA" id="ARBA00006671"/>
    </source>
</evidence>
<feature type="domain" description="Fimbrial-type adhesion" evidence="7">
    <location>
        <begin position="191"/>
        <end position="352"/>
    </location>
</feature>
<sequence length="353" mass="36868">MNFISRLLGCLGVLGLASLSAPVMAACTWAGSDWTPKQLTLTGGVVYAPRDIPVGSTLNTALTLRELSFGDALACGAPASYSTTLMGPLATNIPVDTMRVPANALLQTNVPGIGLAIYMTGFAAGWESPVGNPERFIPFSMNYNGSFAVGMPSAMMRYLLVKTGDIPAGTHSINQLVARASTDRGAIFDLNFTATVTVAGCSMPAAPGNQINVPMGTWEKRVFNGKGSTSPAQSFAITLNACIAGNNYPVNTNGYFFNNYAAIQIDANKSSTVIDAANGILSLSSDSTAQGLAIQILRENGTPMNLGQSLRLTRVVNGTTTVPLQARYIQTGEGPTPQPGSANGYASFSVTYR</sequence>
<dbReference type="Gene3D" id="2.60.40.3310">
    <property type="match status" value="1"/>
</dbReference>
<feature type="signal peptide" evidence="6">
    <location>
        <begin position="1"/>
        <end position="25"/>
    </location>
</feature>
<dbReference type="InterPro" id="IPR000259">
    <property type="entry name" value="Adhesion_dom_fimbrial"/>
</dbReference>
<dbReference type="GO" id="GO:0009289">
    <property type="term" value="C:pilus"/>
    <property type="evidence" value="ECO:0007669"/>
    <property type="project" value="UniProtKB-SubCell"/>
</dbReference>
<dbReference type="InterPro" id="IPR036937">
    <property type="entry name" value="Adhesion_dom_fimbrial_sf"/>
</dbReference>
<evidence type="ECO:0000256" key="6">
    <source>
        <dbReference type="SAM" id="SignalP"/>
    </source>
</evidence>
<reference evidence="8 9" key="1">
    <citation type="submission" date="2015-05" db="EMBL/GenBank/DDBJ databases">
        <title>A genomic and transcriptomic approach to investigate the blue pigment phenotype in Pseudomonas fluorescens.</title>
        <authorList>
            <person name="Andreani N.A."/>
            <person name="Cardazzo B."/>
        </authorList>
    </citation>
    <scope>NUCLEOTIDE SEQUENCE [LARGE SCALE GENOMIC DNA]</scope>
    <source>
        <strain evidence="8 9">Ps_40</strain>
    </source>
</reference>
<dbReference type="Proteomes" id="UP000063434">
    <property type="component" value="Unassembled WGS sequence"/>
</dbReference>
<name>A0A109LAJ3_PSEFL</name>
<gene>
    <name evidence="8" type="primary">sfaA_3</name>
    <name evidence="8" type="ORF">PFL603g_00796</name>
</gene>
<dbReference type="PANTHER" id="PTHR33420:SF3">
    <property type="entry name" value="FIMBRIAL SUBUNIT ELFA"/>
    <property type="match status" value="1"/>
</dbReference>
<dbReference type="Pfam" id="PF00419">
    <property type="entry name" value="Fimbrial"/>
    <property type="match status" value="1"/>
</dbReference>
<evidence type="ECO:0000256" key="5">
    <source>
        <dbReference type="SAM" id="MobiDB-lite"/>
    </source>
</evidence>
<accession>A0A109LAJ3</accession>
<dbReference type="InterPro" id="IPR008966">
    <property type="entry name" value="Adhesion_dom_sf"/>
</dbReference>
<organism evidence="8 9">
    <name type="scientific">Pseudomonas fluorescens</name>
    <dbReference type="NCBI Taxonomy" id="294"/>
    <lineage>
        <taxon>Bacteria</taxon>
        <taxon>Pseudomonadati</taxon>
        <taxon>Pseudomonadota</taxon>
        <taxon>Gammaproteobacteria</taxon>
        <taxon>Pseudomonadales</taxon>
        <taxon>Pseudomonadaceae</taxon>
        <taxon>Pseudomonas</taxon>
    </lineage>
</organism>
<dbReference type="AlphaFoldDB" id="A0A109LAJ3"/>
<keyword evidence="3 6" id="KW-0732">Signal</keyword>
<proteinExistence type="inferred from homology"/>
<keyword evidence="4" id="KW-0281">Fimbrium</keyword>
<comment type="caution">
    <text evidence="8">The sequence shown here is derived from an EMBL/GenBank/DDBJ whole genome shotgun (WGS) entry which is preliminary data.</text>
</comment>
<dbReference type="PANTHER" id="PTHR33420">
    <property type="entry name" value="FIMBRIAL SUBUNIT ELFA-RELATED"/>
    <property type="match status" value="1"/>
</dbReference>
<dbReference type="RefSeq" id="WP_056785897.1">
    <property type="nucleotide sequence ID" value="NZ_LCYC01000007.1"/>
</dbReference>
<evidence type="ECO:0000256" key="3">
    <source>
        <dbReference type="ARBA" id="ARBA00022729"/>
    </source>
</evidence>
<feature type="chain" id="PRO_5007138188" evidence="6">
    <location>
        <begin position="26"/>
        <end position="353"/>
    </location>
</feature>
<evidence type="ECO:0000256" key="4">
    <source>
        <dbReference type="ARBA" id="ARBA00023263"/>
    </source>
</evidence>
<dbReference type="InterPro" id="IPR050263">
    <property type="entry name" value="Bact_Fimbrial_Adh_Pro"/>
</dbReference>
<evidence type="ECO:0000313" key="8">
    <source>
        <dbReference type="EMBL" id="KWV84000.1"/>
    </source>
</evidence>
<evidence type="ECO:0000259" key="7">
    <source>
        <dbReference type="Pfam" id="PF00419"/>
    </source>
</evidence>
<evidence type="ECO:0000313" key="9">
    <source>
        <dbReference type="Proteomes" id="UP000063434"/>
    </source>
</evidence>